<accession>A0A016QSK6</accession>
<gene>
    <name evidence="1" type="ORF">DEIPH_ctg011orf0032</name>
</gene>
<dbReference type="Proteomes" id="UP000020492">
    <property type="component" value="Unassembled WGS sequence"/>
</dbReference>
<keyword evidence="2" id="KW-1185">Reference proteome</keyword>
<dbReference type="PATRIC" id="fig|1476583.3.peg.658"/>
<dbReference type="AlphaFoldDB" id="A0A016QSK6"/>
<name>A0A016QSK6_9DEIO</name>
<organism evidence="1 2">
    <name type="scientific">Deinococcus phoenicis</name>
    <dbReference type="NCBI Taxonomy" id="1476583"/>
    <lineage>
        <taxon>Bacteria</taxon>
        <taxon>Thermotogati</taxon>
        <taxon>Deinococcota</taxon>
        <taxon>Deinococci</taxon>
        <taxon>Deinococcales</taxon>
        <taxon>Deinococcaceae</taxon>
        <taxon>Deinococcus</taxon>
    </lineage>
</organism>
<evidence type="ECO:0000313" key="1">
    <source>
        <dbReference type="EMBL" id="EYB69065.1"/>
    </source>
</evidence>
<dbReference type="STRING" id="1476583.DEIPH_ctg011orf0032"/>
<proteinExistence type="predicted"/>
<sequence>MANRTKLTQKKREDFLIELEQHGNVTRAARAIGIRRQYAYEVKAEDPIFSEAWDNALQEWADLLEGEADRRAFEGTVKGVWYKGEQVGEEKQFSDTLLMFRLKALRPDLYKERQATELTGEGGGPVRTATVSAALSPDDLEGLDAQALARLYFGGKP</sequence>
<comment type="caution">
    <text evidence="1">The sequence shown here is derived from an EMBL/GenBank/DDBJ whole genome shotgun (WGS) entry which is preliminary data.</text>
</comment>
<evidence type="ECO:0000313" key="2">
    <source>
        <dbReference type="Proteomes" id="UP000020492"/>
    </source>
</evidence>
<dbReference type="EMBL" id="JHAC01000011">
    <property type="protein sequence ID" value="EYB69065.1"/>
    <property type="molecule type" value="Genomic_DNA"/>
</dbReference>
<evidence type="ECO:0008006" key="3">
    <source>
        <dbReference type="Google" id="ProtNLM"/>
    </source>
</evidence>
<reference evidence="1 2" key="1">
    <citation type="submission" date="2014-03" db="EMBL/GenBank/DDBJ databases">
        <title>Draft genome sequence of Deinococcus phoenicis 1P10ME.</title>
        <authorList>
            <person name="Stepanov V.G."/>
            <person name="Vaishampayan P."/>
            <person name="Venkateswaran K."/>
            <person name="Fox G.E."/>
        </authorList>
    </citation>
    <scope>NUCLEOTIDE SEQUENCE [LARGE SCALE GENOMIC DNA]</scope>
    <source>
        <strain evidence="1 2">1P10ME</strain>
    </source>
</reference>
<dbReference type="RefSeq" id="WP_200868148.1">
    <property type="nucleotide sequence ID" value="NZ_JHAC01000011.1"/>
</dbReference>
<protein>
    <recommendedName>
        <fullName evidence="3">Terminase small subunit</fullName>
    </recommendedName>
</protein>